<name>A0AAT9TRS3_9CAUD</name>
<evidence type="ECO:0000256" key="1">
    <source>
        <dbReference type="SAM" id="MobiDB-lite"/>
    </source>
</evidence>
<feature type="compositionally biased region" description="Acidic residues" evidence="1">
    <location>
        <begin position="24"/>
        <end position="33"/>
    </location>
</feature>
<accession>A0AAT9TRS3</accession>
<dbReference type="EMBL" id="OQ326496">
    <property type="protein sequence ID" value="WDQ45544.1"/>
    <property type="molecule type" value="Genomic_DNA"/>
</dbReference>
<proteinExistence type="predicted"/>
<reference evidence="2" key="1">
    <citation type="submission" date="2023-01" db="EMBL/GenBank/DDBJ databases">
        <authorList>
            <person name="Sprotte S."/>
            <person name="Brinks E."/>
        </authorList>
    </citation>
    <scope>NUCLEOTIDE SEQUENCE</scope>
</reference>
<feature type="compositionally biased region" description="Basic and acidic residues" evidence="1">
    <location>
        <begin position="34"/>
        <end position="46"/>
    </location>
</feature>
<feature type="compositionally biased region" description="Polar residues" evidence="1">
    <location>
        <begin position="1"/>
        <end position="23"/>
    </location>
</feature>
<sequence>MAKTSTSAPKTGTTKKAVSSIESTEVEVNEGEDNMEKKMEVSNDSVSREDYEKLLAQVQQLTQMVAMNNSKTAAPSEYASPLEKEVVVVSMCLGELNLSTGRNGKGTVYNFKEFNQALDIPFGDLKDIVRNNARFVDEGYFYIADAEAVKKLRKAYNYKKILTPDTISRIFDYDSNTIVSMYKDAPRGQQELIIQMIRDKRLNAEKVDANVMMELGKLTGIDFLGMEPTA</sequence>
<evidence type="ECO:0000313" key="2">
    <source>
        <dbReference type="EMBL" id="WDQ45544.1"/>
    </source>
</evidence>
<protein>
    <submittedName>
        <fullName evidence="2">Uncharacterized protein</fullName>
    </submittedName>
</protein>
<reference evidence="2" key="2">
    <citation type="journal article" date="2024" name="Heliyon">
        <title>Complete genome sequence of the novel virulent phage PMBT24 infecting Enterocloster bolteae from the human gut.</title>
        <authorList>
            <person name="Sprotte S."/>
            <person name="Brinks E."/>
            <person name="Neve H."/>
            <person name="Franz C.M.A.P."/>
        </authorList>
    </citation>
    <scope>NUCLEOTIDE SEQUENCE</scope>
</reference>
<feature type="region of interest" description="Disordered" evidence="1">
    <location>
        <begin position="1"/>
        <end position="46"/>
    </location>
</feature>
<organism evidence="2">
    <name type="scientific">Enterocloster phage PMBT24</name>
    <dbReference type="NCBI Taxonomy" id="3025413"/>
    <lineage>
        <taxon>Viruses</taxon>
        <taxon>Duplodnaviria</taxon>
        <taxon>Heunggongvirae</taxon>
        <taxon>Uroviricota</taxon>
        <taxon>Caudoviricetes</taxon>
    </lineage>
</organism>